<protein>
    <submittedName>
        <fullName evidence="1">Uncharacterized protein</fullName>
    </submittedName>
</protein>
<gene>
    <name evidence="1" type="ORF">LHGZ1_3494</name>
</gene>
<evidence type="ECO:0000313" key="2">
    <source>
        <dbReference type="Proteomes" id="UP000197424"/>
    </source>
</evidence>
<sequence>MNRPFTAWNQEISRLPLYGKPVGDPWIKTGDGIANDEICKTPAMYIRVSWPGNFFGHIMPTAMQHPVVCGHMSRLGGLPRLL</sequence>
<dbReference type="EMBL" id="CP022115">
    <property type="protein sequence ID" value="ASJ26325.1"/>
    <property type="molecule type" value="Genomic_DNA"/>
</dbReference>
<evidence type="ECO:0000313" key="1">
    <source>
        <dbReference type="EMBL" id="ASJ26325.1"/>
    </source>
</evidence>
<reference evidence="2" key="1">
    <citation type="submission" date="2017-06" db="EMBL/GenBank/DDBJ databases">
        <title>Whole genome sequence of Laribacter hongkongensis LHGZ1.</title>
        <authorList>
            <person name="Chen D."/>
            <person name="Wu H."/>
            <person name="Chen J."/>
        </authorList>
    </citation>
    <scope>NUCLEOTIDE SEQUENCE [LARGE SCALE GENOMIC DNA]</scope>
    <source>
        <strain evidence="2">LHGZ1</strain>
    </source>
</reference>
<dbReference type="Proteomes" id="UP000197424">
    <property type="component" value="Chromosome"/>
</dbReference>
<name>A0A248LP61_9NEIS</name>
<dbReference type="RefSeq" id="WP_088861844.1">
    <property type="nucleotide sequence ID" value="NZ_CP022115.1"/>
</dbReference>
<proteinExistence type="predicted"/>
<organism evidence="1 2">
    <name type="scientific">Laribacter hongkongensis</name>
    <dbReference type="NCBI Taxonomy" id="168471"/>
    <lineage>
        <taxon>Bacteria</taxon>
        <taxon>Pseudomonadati</taxon>
        <taxon>Pseudomonadota</taxon>
        <taxon>Betaproteobacteria</taxon>
        <taxon>Neisseriales</taxon>
        <taxon>Aquaspirillaceae</taxon>
        <taxon>Laribacter</taxon>
    </lineage>
</organism>
<dbReference type="AlphaFoldDB" id="A0A248LP61"/>
<accession>A0A248LP61</accession>